<dbReference type="OrthoDB" id="6486656at2759"/>
<sequence>MDALNSTGTLSASLSAFSAADGNALPSKPSFRSKLPLLPGKDHTAAVESANQYFASNWPWKSVDEYQRFLTHDLTWWGAFAAPDMLYDRMETAALLCALGFLLDDAIETCAPEQVKRFANRFEGLVFGTIPPENQMECAVADIYGRMRATDGTFYCKEHYLWLKESMGRGRADSSTLDSLDNYLKHRINDVGVILAMSLTDWWYNIKVPQHIKDDSSFKELILTCGLYGIFVNDLFSYRREVLEARMSGSDGILMNSISVVMHEKHLNENDAIRYVEDRLCSLEASLPDIEAELKKNYTGEDLEFCERYSKLVQGLYRGNADWSASCGRYSSRQLSYESLRPDTGII</sequence>
<evidence type="ECO:0000313" key="1">
    <source>
        <dbReference type="EMBL" id="TFK34160.1"/>
    </source>
</evidence>
<dbReference type="Proteomes" id="UP000308652">
    <property type="component" value="Unassembled WGS sequence"/>
</dbReference>
<gene>
    <name evidence="1" type="ORF">BDQ12DRAFT_669598</name>
</gene>
<dbReference type="STRING" id="68775.A0A5C3LMQ3"/>
<dbReference type="SUPFAM" id="SSF48576">
    <property type="entry name" value="Terpenoid synthases"/>
    <property type="match status" value="1"/>
</dbReference>
<dbReference type="InterPro" id="IPR008949">
    <property type="entry name" value="Isoprenoid_synthase_dom_sf"/>
</dbReference>
<accession>A0A5C3LMQ3</accession>
<keyword evidence="2" id="KW-1185">Reference proteome</keyword>
<evidence type="ECO:0000313" key="2">
    <source>
        <dbReference type="Proteomes" id="UP000308652"/>
    </source>
</evidence>
<dbReference type="Gene3D" id="1.10.600.10">
    <property type="entry name" value="Farnesyl Diphosphate Synthase"/>
    <property type="match status" value="1"/>
</dbReference>
<name>A0A5C3LMQ3_9AGAR</name>
<protein>
    <submittedName>
        <fullName evidence="1">Isoprenoid synthase domain-containing protein</fullName>
    </submittedName>
</protein>
<dbReference type="EMBL" id="ML213635">
    <property type="protein sequence ID" value="TFK34160.1"/>
    <property type="molecule type" value="Genomic_DNA"/>
</dbReference>
<dbReference type="Pfam" id="PF19086">
    <property type="entry name" value="Terpene_syn_C_2"/>
    <property type="match status" value="1"/>
</dbReference>
<dbReference type="AlphaFoldDB" id="A0A5C3LMQ3"/>
<reference evidence="1 2" key="1">
    <citation type="journal article" date="2019" name="Nat. Ecol. Evol.">
        <title>Megaphylogeny resolves global patterns of mushroom evolution.</title>
        <authorList>
            <person name="Varga T."/>
            <person name="Krizsan K."/>
            <person name="Foldi C."/>
            <person name="Dima B."/>
            <person name="Sanchez-Garcia M."/>
            <person name="Sanchez-Ramirez S."/>
            <person name="Szollosi G.J."/>
            <person name="Szarkandi J.G."/>
            <person name="Papp V."/>
            <person name="Albert L."/>
            <person name="Andreopoulos W."/>
            <person name="Angelini C."/>
            <person name="Antonin V."/>
            <person name="Barry K.W."/>
            <person name="Bougher N.L."/>
            <person name="Buchanan P."/>
            <person name="Buyck B."/>
            <person name="Bense V."/>
            <person name="Catcheside P."/>
            <person name="Chovatia M."/>
            <person name="Cooper J."/>
            <person name="Damon W."/>
            <person name="Desjardin D."/>
            <person name="Finy P."/>
            <person name="Geml J."/>
            <person name="Haridas S."/>
            <person name="Hughes K."/>
            <person name="Justo A."/>
            <person name="Karasinski D."/>
            <person name="Kautmanova I."/>
            <person name="Kiss B."/>
            <person name="Kocsube S."/>
            <person name="Kotiranta H."/>
            <person name="LaButti K.M."/>
            <person name="Lechner B.E."/>
            <person name="Liimatainen K."/>
            <person name="Lipzen A."/>
            <person name="Lukacs Z."/>
            <person name="Mihaltcheva S."/>
            <person name="Morgado L.N."/>
            <person name="Niskanen T."/>
            <person name="Noordeloos M.E."/>
            <person name="Ohm R.A."/>
            <person name="Ortiz-Santana B."/>
            <person name="Ovrebo C."/>
            <person name="Racz N."/>
            <person name="Riley R."/>
            <person name="Savchenko A."/>
            <person name="Shiryaev A."/>
            <person name="Soop K."/>
            <person name="Spirin V."/>
            <person name="Szebenyi C."/>
            <person name="Tomsovsky M."/>
            <person name="Tulloss R.E."/>
            <person name="Uehling J."/>
            <person name="Grigoriev I.V."/>
            <person name="Vagvolgyi C."/>
            <person name="Papp T."/>
            <person name="Martin F.M."/>
            <person name="Miettinen O."/>
            <person name="Hibbett D.S."/>
            <person name="Nagy L.G."/>
        </authorList>
    </citation>
    <scope>NUCLEOTIDE SEQUENCE [LARGE SCALE GENOMIC DNA]</scope>
    <source>
        <strain evidence="1 2">CBS 166.37</strain>
    </source>
</reference>
<proteinExistence type="predicted"/>
<organism evidence="1 2">
    <name type="scientific">Crucibulum laeve</name>
    <dbReference type="NCBI Taxonomy" id="68775"/>
    <lineage>
        <taxon>Eukaryota</taxon>
        <taxon>Fungi</taxon>
        <taxon>Dikarya</taxon>
        <taxon>Basidiomycota</taxon>
        <taxon>Agaricomycotina</taxon>
        <taxon>Agaricomycetes</taxon>
        <taxon>Agaricomycetidae</taxon>
        <taxon>Agaricales</taxon>
        <taxon>Agaricineae</taxon>
        <taxon>Nidulariaceae</taxon>
        <taxon>Crucibulum</taxon>
    </lineage>
</organism>